<name>A0A239N0J1_9PSED</name>
<dbReference type="InterPro" id="IPR037049">
    <property type="entry name" value="DUF1214_C_sf"/>
</dbReference>
<dbReference type="Gene3D" id="1.10.3360.10">
    <property type="entry name" value="VPA0735-like domain"/>
    <property type="match status" value="1"/>
</dbReference>
<feature type="chain" id="PRO_5030041060" evidence="1">
    <location>
        <begin position="21"/>
        <end position="510"/>
    </location>
</feature>
<reference evidence="4 7" key="1">
    <citation type="submission" date="2016-10" db="EMBL/GenBank/DDBJ databases">
        <authorList>
            <person name="de Groot N.N."/>
        </authorList>
    </citation>
    <scope>NUCLEOTIDE SEQUENCE [LARGE SCALE GENOMIC DNA]</scope>
    <source>
        <strain evidence="4 7">CCM 7361</strain>
    </source>
</reference>
<proteinExistence type="predicted"/>
<feature type="domain" description="DUF1214" evidence="2">
    <location>
        <begin position="362"/>
        <end position="468"/>
    </location>
</feature>
<dbReference type="EMBL" id="FNEC01000038">
    <property type="protein sequence ID" value="SDK44362.1"/>
    <property type="molecule type" value="Genomic_DNA"/>
</dbReference>
<gene>
    <name evidence="4" type="ORF">SAMN05216189_103813</name>
    <name evidence="5" type="ORF">SAMN06295949_13424</name>
</gene>
<dbReference type="Proteomes" id="UP000198309">
    <property type="component" value="Unassembled WGS sequence"/>
</dbReference>
<evidence type="ECO:0000259" key="2">
    <source>
        <dbReference type="Pfam" id="PF06742"/>
    </source>
</evidence>
<accession>A0A239N0J1</accession>
<dbReference type="Gene3D" id="2.60.120.600">
    <property type="entry name" value="Domain of unknown function DUF1214, C-terminal domain"/>
    <property type="match status" value="1"/>
</dbReference>
<dbReference type="InterPro" id="IPR010679">
    <property type="entry name" value="DUF1254"/>
</dbReference>
<dbReference type="Pfam" id="PF06742">
    <property type="entry name" value="DUF1214"/>
    <property type="match status" value="1"/>
</dbReference>
<protein>
    <submittedName>
        <fullName evidence="4">Uncharacterized conserved protein</fullName>
    </submittedName>
</protein>
<feature type="signal peptide" evidence="1">
    <location>
        <begin position="1"/>
        <end position="20"/>
    </location>
</feature>
<evidence type="ECO:0000313" key="4">
    <source>
        <dbReference type="EMBL" id="SDK44362.1"/>
    </source>
</evidence>
<reference evidence="5 6" key="2">
    <citation type="submission" date="2017-06" db="EMBL/GenBank/DDBJ databases">
        <authorList>
            <person name="Varghese N."/>
            <person name="Submissions S."/>
        </authorList>
    </citation>
    <scope>NUCLEOTIDE SEQUENCE [LARGE SCALE GENOMIC DNA]</scope>
    <source>
        <strain evidence="5 6">RLD-1</strain>
    </source>
</reference>
<evidence type="ECO:0000313" key="6">
    <source>
        <dbReference type="Proteomes" id="UP000198309"/>
    </source>
</evidence>
<dbReference type="InterPro" id="IPR037050">
    <property type="entry name" value="DUF1254_sf"/>
</dbReference>
<dbReference type="InterPro" id="IPR010621">
    <property type="entry name" value="DUF1214"/>
</dbReference>
<dbReference type="SUPFAM" id="SSF160935">
    <property type="entry name" value="VPA0735-like"/>
    <property type="match status" value="1"/>
</dbReference>
<dbReference type="PANTHER" id="PTHR36509">
    <property type="entry name" value="BLL3101 PROTEIN"/>
    <property type="match status" value="1"/>
</dbReference>
<dbReference type="Proteomes" id="UP000199693">
    <property type="component" value="Unassembled WGS sequence"/>
</dbReference>
<keyword evidence="1" id="KW-0732">Signal</keyword>
<evidence type="ECO:0000259" key="3">
    <source>
        <dbReference type="Pfam" id="PF06863"/>
    </source>
</evidence>
<feature type="domain" description="DUF1254" evidence="3">
    <location>
        <begin position="82"/>
        <end position="211"/>
    </location>
</feature>
<sequence length="510" mass="56511">MPRRTLMMPLLLAMALQGQAAESATAEPVGGQPAAGARPSVSDFDYQVKYQRAFEAVLWSLPSVQAQSGREATLGGLGARDNDIVAMSGPATPRFETWTANSSTPYVFAYSDLAREPVVLEVPPAGPDGSLYGQVTDAWQMTIADIGPSGIDAGKGGKLLLTGPDFKGTVPAGYRQVVSPTRRIVFAFRSVRAPGKSAADAYAYSKRLKMYYLSQAAKPPQQRFVDAVDQRFSSLLPQDERYFRLLHDTIAYEPARPQDRHMLGLLASLGIEQGKPYQPDEKTRRAMRQAVVDVWFYLQQRFDQLPRDYYYWPDRQYVPLLLPDANRGFSFEYPGRIDIDGRALAFFWCTLVPRQVPERPAAYYLMAMADNQGRPLEAGATYKLVVPADMPVKQFWSLTLYDRATMAFIYTREGRTTLDSYGLDKMKKNADGSVTLYVGPQAPKGLEANWIPTGGKRPLPALRFYGATDALFDKRFKMPDFERLDEPAAASLGQPGVIPAGLAMGSHLLP</sequence>
<evidence type="ECO:0000256" key="1">
    <source>
        <dbReference type="SAM" id="SignalP"/>
    </source>
</evidence>
<keyword evidence="6" id="KW-1185">Reference proteome</keyword>
<dbReference type="EMBL" id="FZPC01000034">
    <property type="protein sequence ID" value="SNT48415.1"/>
    <property type="molecule type" value="Genomic_DNA"/>
</dbReference>
<evidence type="ECO:0000313" key="7">
    <source>
        <dbReference type="Proteomes" id="UP000199693"/>
    </source>
</evidence>
<organism evidence="4 7">
    <name type="scientific">Pseudomonas delhiensis</name>
    <dbReference type="NCBI Taxonomy" id="366289"/>
    <lineage>
        <taxon>Bacteria</taxon>
        <taxon>Pseudomonadati</taxon>
        <taxon>Pseudomonadota</taxon>
        <taxon>Gammaproteobacteria</taxon>
        <taxon>Pseudomonadales</taxon>
        <taxon>Pseudomonadaceae</taxon>
        <taxon>Pseudomonas</taxon>
    </lineage>
</organism>
<dbReference type="RefSeq" id="WP_089394177.1">
    <property type="nucleotide sequence ID" value="NZ_FNEC01000038.1"/>
</dbReference>
<dbReference type="Gene3D" id="2.60.40.1610">
    <property type="entry name" value="Domain of unknown function DUF1254"/>
    <property type="match status" value="1"/>
</dbReference>
<dbReference type="AlphaFoldDB" id="A0A239N0J1"/>
<evidence type="ECO:0000313" key="5">
    <source>
        <dbReference type="EMBL" id="SNT48415.1"/>
    </source>
</evidence>
<dbReference type="PANTHER" id="PTHR36509:SF3">
    <property type="entry name" value="SIGNAL PEPTIDE PROTEIN"/>
    <property type="match status" value="1"/>
</dbReference>
<dbReference type="Pfam" id="PF06863">
    <property type="entry name" value="DUF1254"/>
    <property type="match status" value="1"/>
</dbReference>